<dbReference type="RefSeq" id="WP_147099624.1">
    <property type="nucleotide sequence ID" value="NZ_VOOS01000002.1"/>
</dbReference>
<evidence type="ECO:0000256" key="1">
    <source>
        <dbReference type="SAM" id="MobiDB-lite"/>
    </source>
</evidence>
<proteinExistence type="predicted"/>
<feature type="signal peptide" evidence="2">
    <location>
        <begin position="1"/>
        <end position="21"/>
    </location>
</feature>
<dbReference type="AlphaFoldDB" id="A0A5C6RVL0"/>
<protein>
    <submittedName>
        <fullName evidence="3">Uncharacterized protein</fullName>
    </submittedName>
</protein>
<gene>
    <name evidence="3" type="ORF">FRY74_06075</name>
</gene>
<keyword evidence="2" id="KW-0732">Signal</keyword>
<name>A0A5C6RVL0_9FLAO</name>
<feature type="compositionally biased region" description="Basic and acidic residues" evidence="1">
    <location>
        <begin position="151"/>
        <end position="167"/>
    </location>
</feature>
<sequence>MKNFAIILVSLFFSFNVFSQARDLEDEGYKTLYVIVITKDGNVNHVVKEGAQISTKIDGRTVNGRWYFKSFLDVVSVVGKDNEVLTQIALNKQEPLKIVTPQPKSGPSIGIGVGPVSVSNFGPGFQSFNMTKYKAEIVERLETKEEKLTREYYEKKERERKEKEAAKAAKKAAKKNK</sequence>
<reference evidence="3 4" key="1">
    <citation type="submission" date="2019-08" db="EMBL/GenBank/DDBJ databases">
        <title>Genome of Vicingus serpentipes NCIMB 15042.</title>
        <authorList>
            <person name="Bowman J.P."/>
        </authorList>
    </citation>
    <scope>NUCLEOTIDE SEQUENCE [LARGE SCALE GENOMIC DNA]</scope>
    <source>
        <strain evidence="3 4">NCIMB 15042</strain>
    </source>
</reference>
<evidence type="ECO:0000313" key="4">
    <source>
        <dbReference type="Proteomes" id="UP000321721"/>
    </source>
</evidence>
<keyword evidence="4" id="KW-1185">Reference proteome</keyword>
<comment type="caution">
    <text evidence="3">The sequence shown here is derived from an EMBL/GenBank/DDBJ whole genome shotgun (WGS) entry which is preliminary data.</text>
</comment>
<accession>A0A5C6RVL0</accession>
<feature type="compositionally biased region" description="Basic residues" evidence="1">
    <location>
        <begin position="168"/>
        <end position="177"/>
    </location>
</feature>
<feature type="region of interest" description="Disordered" evidence="1">
    <location>
        <begin position="151"/>
        <end position="177"/>
    </location>
</feature>
<dbReference type="EMBL" id="VOOS01000002">
    <property type="protein sequence ID" value="TXB66137.1"/>
    <property type="molecule type" value="Genomic_DNA"/>
</dbReference>
<dbReference type="Proteomes" id="UP000321721">
    <property type="component" value="Unassembled WGS sequence"/>
</dbReference>
<evidence type="ECO:0000256" key="2">
    <source>
        <dbReference type="SAM" id="SignalP"/>
    </source>
</evidence>
<evidence type="ECO:0000313" key="3">
    <source>
        <dbReference type="EMBL" id="TXB66137.1"/>
    </source>
</evidence>
<organism evidence="3 4">
    <name type="scientific">Vicingus serpentipes</name>
    <dbReference type="NCBI Taxonomy" id="1926625"/>
    <lineage>
        <taxon>Bacteria</taxon>
        <taxon>Pseudomonadati</taxon>
        <taxon>Bacteroidota</taxon>
        <taxon>Flavobacteriia</taxon>
        <taxon>Flavobacteriales</taxon>
        <taxon>Vicingaceae</taxon>
        <taxon>Vicingus</taxon>
    </lineage>
</organism>
<feature type="chain" id="PRO_5022907930" evidence="2">
    <location>
        <begin position="22"/>
        <end position="177"/>
    </location>
</feature>